<dbReference type="AlphaFoldDB" id="A0A5M3XAI7"/>
<dbReference type="GO" id="GO:0019853">
    <property type="term" value="P:L-ascorbic acid biosynthetic process"/>
    <property type="evidence" value="ECO:0007669"/>
    <property type="project" value="TreeGrafter"/>
</dbReference>
<evidence type="ECO:0000259" key="4">
    <source>
        <dbReference type="Pfam" id="PF08450"/>
    </source>
</evidence>
<gene>
    <name evidence="5" type="ORF">Aple_001040</name>
</gene>
<feature type="binding site" evidence="3">
    <location>
        <position position="159"/>
    </location>
    <ligand>
        <name>a divalent metal cation</name>
        <dbReference type="ChEBI" id="CHEBI:60240"/>
    </ligand>
</feature>
<feature type="active site" description="Proton donor/acceptor" evidence="2">
    <location>
        <position position="159"/>
    </location>
</feature>
<evidence type="ECO:0000256" key="1">
    <source>
        <dbReference type="ARBA" id="ARBA00008853"/>
    </source>
</evidence>
<dbReference type="GO" id="GO:0005509">
    <property type="term" value="F:calcium ion binding"/>
    <property type="evidence" value="ECO:0007669"/>
    <property type="project" value="TreeGrafter"/>
</dbReference>
<dbReference type="InterPro" id="IPR005511">
    <property type="entry name" value="SMP-30"/>
</dbReference>
<feature type="domain" description="SMP-30/Gluconolactonase/LRE-like region" evidence="4">
    <location>
        <begin position="12"/>
        <end position="218"/>
    </location>
</feature>
<reference evidence="5 6" key="1">
    <citation type="submission" date="2019-10" db="EMBL/GenBank/DDBJ databases">
        <title>Whole genome shotgun sequence of Acrocarpospora pleiomorpha NBRC 16267.</title>
        <authorList>
            <person name="Ichikawa N."/>
            <person name="Kimura A."/>
            <person name="Kitahashi Y."/>
            <person name="Komaki H."/>
            <person name="Oguchi A."/>
        </authorList>
    </citation>
    <scope>NUCLEOTIDE SEQUENCE [LARGE SCALE GENOMIC DNA]</scope>
    <source>
        <strain evidence="5 6">NBRC 16267</strain>
    </source>
</reference>
<feature type="binding site" evidence="3">
    <location>
        <position position="66"/>
    </location>
    <ligand>
        <name>substrate</name>
    </ligand>
</feature>
<sequence length="257" mass="27306">MDSLRGRVSTLAGTTFDLGEKVGSVAPLAGGGFVAALEHRVVATDARGTLTAELTALDLPAHHRLNDGAVDPYGRFVFGSMNEHRDAADAALFRLDGTRLDVLRAGLTLSNGIDWSPDGRTIYFTDSVAKRVFAADYTEHGPLRNERIFAEWPGPGMPDGLAVDAEGQVWSAIWDGACLVRYAPDGNVAARVDLPAPRPTSLAFGGPRLDTLYVTSARVGLDEPTLARFPCSGAVLVSRPGVTGLITRRVHPSGEEN</sequence>
<name>A0A5M3XAI7_9ACTN</name>
<evidence type="ECO:0000256" key="3">
    <source>
        <dbReference type="PIRSR" id="PIRSR605511-2"/>
    </source>
</evidence>
<organism evidence="5 6">
    <name type="scientific">Acrocarpospora pleiomorpha</name>
    <dbReference type="NCBI Taxonomy" id="90975"/>
    <lineage>
        <taxon>Bacteria</taxon>
        <taxon>Bacillati</taxon>
        <taxon>Actinomycetota</taxon>
        <taxon>Actinomycetes</taxon>
        <taxon>Streptosporangiales</taxon>
        <taxon>Streptosporangiaceae</taxon>
        <taxon>Acrocarpospora</taxon>
    </lineage>
</organism>
<dbReference type="Gene3D" id="2.120.10.30">
    <property type="entry name" value="TolB, C-terminal domain"/>
    <property type="match status" value="1"/>
</dbReference>
<dbReference type="PANTHER" id="PTHR10907">
    <property type="entry name" value="REGUCALCIN"/>
    <property type="match status" value="1"/>
</dbReference>
<dbReference type="GO" id="GO:0004341">
    <property type="term" value="F:gluconolactonase activity"/>
    <property type="evidence" value="ECO:0007669"/>
    <property type="project" value="TreeGrafter"/>
</dbReference>
<comment type="similarity">
    <text evidence="1">Belongs to the SMP-30/CGR1 family.</text>
</comment>
<dbReference type="PANTHER" id="PTHR10907:SF47">
    <property type="entry name" value="REGUCALCIN"/>
    <property type="match status" value="1"/>
</dbReference>
<protein>
    <recommendedName>
        <fullName evidence="4">SMP-30/Gluconolactonase/LRE-like region domain-containing protein</fullName>
    </recommendedName>
</protein>
<dbReference type="InterPro" id="IPR011042">
    <property type="entry name" value="6-blade_b-propeller_TolB-like"/>
</dbReference>
<dbReference type="EMBL" id="BLAF01000004">
    <property type="protein sequence ID" value="GES17209.1"/>
    <property type="molecule type" value="Genomic_DNA"/>
</dbReference>
<dbReference type="PRINTS" id="PR01790">
    <property type="entry name" value="SMP30FAMILY"/>
</dbReference>
<feature type="binding site" evidence="3">
    <location>
        <position position="111"/>
    </location>
    <ligand>
        <name>a divalent metal cation</name>
        <dbReference type="ChEBI" id="CHEBI:60240"/>
    </ligand>
</feature>
<keyword evidence="3" id="KW-0862">Zinc</keyword>
<dbReference type="Pfam" id="PF08450">
    <property type="entry name" value="SGL"/>
    <property type="match status" value="1"/>
</dbReference>
<proteinExistence type="inferred from homology"/>
<keyword evidence="3" id="KW-0479">Metal-binding</keyword>
<keyword evidence="6" id="KW-1185">Reference proteome</keyword>
<evidence type="ECO:0000313" key="6">
    <source>
        <dbReference type="Proteomes" id="UP000377595"/>
    </source>
</evidence>
<accession>A0A5M3XAI7</accession>
<feature type="binding site" evidence="3">
    <location>
        <position position="64"/>
    </location>
    <ligand>
        <name>substrate</name>
    </ligand>
</feature>
<evidence type="ECO:0000256" key="2">
    <source>
        <dbReference type="PIRSR" id="PIRSR605511-1"/>
    </source>
</evidence>
<comment type="caution">
    <text evidence="5">The sequence shown here is derived from an EMBL/GenBank/DDBJ whole genome shotgun (WGS) entry which is preliminary data.</text>
</comment>
<comment type="cofactor">
    <cofactor evidence="3">
        <name>Zn(2+)</name>
        <dbReference type="ChEBI" id="CHEBI:29105"/>
    </cofactor>
    <text evidence="3">Binds 1 divalent metal cation per subunit.</text>
</comment>
<evidence type="ECO:0000313" key="5">
    <source>
        <dbReference type="EMBL" id="GES17209.1"/>
    </source>
</evidence>
<dbReference type="InterPro" id="IPR013658">
    <property type="entry name" value="SGL"/>
</dbReference>
<dbReference type="Proteomes" id="UP000377595">
    <property type="component" value="Unassembled WGS sequence"/>
</dbReference>
<dbReference type="SUPFAM" id="SSF63829">
    <property type="entry name" value="Calcium-dependent phosphotriesterase"/>
    <property type="match status" value="1"/>
</dbReference>